<dbReference type="PANTHER" id="PTHR47611:SF3">
    <property type="entry name" value="HAT C-TERMINAL DIMERISATION DOMAIN-CONTAINING PROTEIN"/>
    <property type="match status" value="1"/>
</dbReference>
<comment type="caution">
    <text evidence="2">The sequence shown here is derived from an EMBL/GenBank/DDBJ whole genome shotgun (WGS) entry which is preliminary data.</text>
</comment>
<dbReference type="GO" id="GO:0046983">
    <property type="term" value="F:protein dimerization activity"/>
    <property type="evidence" value="ECO:0007669"/>
    <property type="project" value="InterPro"/>
</dbReference>
<sequence>MLDPNFVVTWIKPNEKSFWFNKLKQLVQEFDDTECLYDITNKIFKKDKKTQENWMISYDDESFTQTNLEYDVMLKLFLKLRNSRLTRDKEISYIDPLIWWSENQDKFKTMTKLAKKIFSVPASSGSIERFFSKTGYIMRQHRRQLSDKNAENLFF</sequence>
<proteinExistence type="predicted"/>
<dbReference type="InterPro" id="IPR008906">
    <property type="entry name" value="HATC_C_dom"/>
</dbReference>
<dbReference type="PANTHER" id="PTHR47611">
    <property type="entry name" value="HAT DIMERISATION DOMAIN, C-TERMINAL"/>
    <property type="match status" value="1"/>
</dbReference>
<evidence type="ECO:0000313" key="3">
    <source>
        <dbReference type="Proteomes" id="UP000663879"/>
    </source>
</evidence>
<evidence type="ECO:0000259" key="1">
    <source>
        <dbReference type="Pfam" id="PF05699"/>
    </source>
</evidence>
<dbReference type="EMBL" id="CAJNOC010004992">
    <property type="protein sequence ID" value="CAF1039465.1"/>
    <property type="molecule type" value="Genomic_DNA"/>
</dbReference>
<gene>
    <name evidence="2" type="ORF">OXX778_LOCUS18275</name>
</gene>
<name>A0A814JLT4_9BILA</name>
<dbReference type="Proteomes" id="UP000663879">
    <property type="component" value="Unassembled WGS sequence"/>
</dbReference>
<dbReference type="SUPFAM" id="SSF53098">
    <property type="entry name" value="Ribonuclease H-like"/>
    <property type="match status" value="1"/>
</dbReference>
<protein>
    <recommendedName>
        <fullName evidence="1">HAT C-terminal dimerisation domain-containing protein</fullName>
    </recommendedName>
</protein>
<dbReference type="AlphaFoldDB" id="A0A814JLT4"/>
<dbReference type="OrthoDB" id="5103at2759"/>
<keyword evidence="3" id="KW-1185">Reference proteome</keyword>
<accession>A0A814JLT4</accession>
<dbReference type="Pfam" id="PF05699">
    <property type="entry name" value="Dimer_Tnp_hAT"/>
    <property type="match status" value="1"/>
</dbReference>
<organism evidence="2 3">
    <name type="scientific">Brachionus calyciflorus</name>
    <dbReference type="NCBI Taxonomy" id="104777"/>
    <lineage>
        <taxon>Eukaryota</taxon>
        <taxon>Metazoa</taxon>
        <taxon>Spiralia</taxon>
        <taxon>Gnathifera</taxon>
        <taxon>Rotifera</taxon>
        <taxon>Eurotatoria</taxon>
        <taxon>Monogononta</taxon>
        <taxon>Pseudotrocha</taxon>
        <taxon>Ploima</taxon>
        <taxon>Brachionidae</taxon>
        <taxon>Brachionus</taxon>
    </lineage>
</organism>
<feature type="domain" description="HAT C-terminal dimerisation" evidence="1">
    <location>
        <begin position="86"/>
        <end position="155"/>
    </location>
</feature>
<dbReference type="InterPro" id="IPR012337">
    <property type="entry name" value="RNaseH-like_sf"/>
</dbReference>
<reference evidence="2" key="1">
    <citation type="submission" date="2021-02" db="EMBL/GenBank/DDBJ databases">
        <authorList>
            <person name="Nowell W R."/>
        </authorList>
    </citation>
    <scope>NUCLEOTIDE SEQUENCE</scope>
    <source>
        <strain evidence="2">Ploen Becks lab</strain>
    </source>
</reference>
<evidence type="ECO:0000313" key="2">
    <source>
        <dbReference type="EMBL" id="CAF1039465.1"/>
    </source>
</evidence>